<name>A0A2U3I2G5_9BURK</name>
<protein>
    <submittedName>
        <fullName evidence="2">Uncharacterized protein</fullName>
    </submittedName>
</protein>
<feature type="region of interest" description="Disordered" evidence="1">
    <location>
        <begin position="63"/>
        <end position="86"/>
    </location>
</feature>
<reference evidence="3" key="1">
    <citation type="submission" date="2018-01" db="EMBL/GenBank/DDBJ databases">
        <authorList>
            <person name="Peeters C."/>
        </authorList>
    </citation>
    <scope>NUCLEOTIDE SEQUENCE [LARGE SCALE GENOMIC DNA]</scope>
</reference>
<evidence type="ECO:0000313" key="2">
    <source>
        <dbReference type="EMBL" id="SPB14316.1"/>
    </source>
</evidence>
<accession>A0A2U3I2G5</accession>
<keyword evidence="3" id="KW-1185">Reference proteome</keyword>
<evidence type="ECO:0000313" key="3">
    <source>
        <dbReference type="Proteomes" id="UP000238169"/>
    </source>
</evidence>
<sequence length="184" mass="20866">MRIANCRRKKFQEADTSLFSGCRHQRWWTDSLLQNERIHFGAACSHAPSASLTQNWRRSRRTLLPSPNIEPQPASKEIDSCSCRSKSPTSGVMRRWHRSEMQAATSSTVPWRYSSISITAMTLYEFHQAPGCLLECVHRTLCGHTLFGGFSNAAERAELQSTQIPPPELRVAVARVFHRKPADL</sequence>
<proteinExistence type="predicted"/>
<gene>
    <name evidence="2" type="ORF">NOV72_01566</name>
</gene>
<evidence type="ECO:0000256" key="1">
    <source>
        <dbReference type="SAM" id="MobiDB-lite"/>
    </source>
</evidence>
<dbReference type="AlphaFoldDB" id="A0A2U3I2G5"/>
<dbReference type="EMBL" id="OGTP01000003">
    <property type="protein sequence ID" value="SPB14316.1"/>
    <property type="molecule type" value="Genomic_DNA"/>
</dbReference>
<organism evidence="2 3">
    <name type="scientific">Caballeronia novacaledonica</name>
    <dbReference type="NCBI Taxonomy" id="1544861"/>
    <lineage>
        <taxon>Bacteria</taxon>
        <taxon>Pseudomonadati</taxon>
        <taxon>Pseudomonadota</taxon>
        <taxon>Betaproteobacteria</taxon>
        <taxon>Burkholderiales</taxon>
        <taxon>Burkholderiaceae</taxon>
        <taxon>Caballeronia</taxon>
    </lineage>
</organism>
<dbReference type="Proteomes" id="UP000238169">
    <property type="component" value="Unassembled WGS sequence"/>
</dbReference>